<feature type="region of interest" description="Disordered" evidence="1">
    <location>
        <begin position="1"/>
        <end position="21"/>
    </location>
</feature>
<proteinExistence type="predicted"/>
<reference evidence="2 3" key="1">
    <citation type="journal article" date="2015" name="Genome Biol. Evol.">
        <title>Comparative Genomics of a Bacterivorous Green Alga Reveals Evolutionary Causalities and Consequences of Phago-Mixotrophic Mode of Nutrition.</title>
        <authorList>
            <person name="Burns J.A."/>
            <person name="Paasch A."/>
            <person name="Narechania A."/>
            <person name="Kim E."/>
        </authorList>
    </citation>
    <scope>NUCLEOTIDE SEQUENCE [LARGE SCALE GENOMIC DNA]</scope>
    <source>
        <strain evidence="2 3">PLY_AMNH</strain>
    </source>
</reference>
<dbReference type="EMBL" id="LGRX02001139">
    <property type="protein sequence ID" value="KAK3286758.1"/>
    <property type="molecule type" value="Genomic_DNA"/>
</dbReference>
<accession>A0AAE0LIT6</accession>
<feature type="compositionally biased region" description="Basic and acidic residues" evidence="1">
    <location>
        <begin position="1"/>
        <end position="10"/>
    </location>
</feature>
<organism evidence="2 3">
    <name type="scientific">Cymbomonas tetramitiformis</name>
    <dbReference type="NCBI Taxonomy" id="36881"/>
    <lineage>
        <taxon>Eukaryota</taxon>
        <taxon>Viridiplantae</taxon>
        <taxon>Chlorophyta</taxon>
        <taxon>Pyramimonadophyceae</taxon>
        <taxon>Pyramimonadales</taxon>
        <taxon>Pyramimonadaceae</taxon>
        <taxon>Cymbomonas</taxon>
    </lineage>
</organism>
<dbReference type="Proteomes" id="UP001190700">
    <property type="component" value="Unassembled WGS sequence"/>
</dbReference>
<comment type="caution">
    <text evidence="2">The sequence shown here is derived from an EMBL/GenBank/DDBJ whole genome shotgun (WGS) entry which is preliminary data.</text>
</comment>
<evidence type="ECO:0000256" key="1">
    <source>
        <dbReference type="SAM" id="MobiDB-lite"/>
    </source>
</evidence>
<name>A0AAE0LIT6_9CHLO</name>
<evidence type="ECO:0000313" key="2">
    <source>
        <dbReference type="EMBL" id="KAK3286758.1"/>
    </source>
</evidence>
<sequence>MADAAAKEAAENQAGTLTIDPRDNRTMYALTADVQDGDSLRTFVGEGAVESYVAEKSGTASGSRVDRFSNALDSMKRQQIRLFAKDLDSLSLYRHF</sequence>
<protein>
    <submittedName>
        <fullName evidence="2">Uncharacterized protein</fullName>
    </submittedName>
</protein>
<keyword evidence="3" id="KW-1185">Reference proteome</keyword>
<gene>
    <name evidence="2" type="ORF">CYMTET_5704</name>
</gene>
<evidence type="ECO:0000313" key="3">
    <source>
        <dbReference type="Proteomes" id="UP001190700"/>
    </source>
</evidence>
<dbReference type="AlphaFoldDB" id="A0AAE0LIT6"/>